<evidence type="ECO:0000259" key="2">
    <source>
        <dbReference type="PROSITE" id="PS51186"/>
    </source>
</evidence>
<keyword evidence="4" id="KW-0808">Transferase</keyword>
<dbReference type="InterPro" id="IPR000182">
    <property type="entry name" value="GNAT_dom"/>
</dbReference>
<dbReference type="Proteomes" id="UP001224997">
    <property type="component" value="Unassembled WGS sequence"/>
</dbReference>
<dbReference type="EC" id="2.3.1.-" evidence="4"/>
<dbReference type="Pfam" id="PF03992">
    <property type="entry name" value="ABM"/>
    <property type="match status" value="1"/>
</dbReference>
<dbReference type="Gene3D" id="3.30.70.100">
    <property type="match status" value="1"/>
</dbReference>
<feature type="domain" description="ABM" evidence="3">
    <location>
        <begin position="29"/>
        <end position="122"/>
    </location>
</feature>
<keyword evidence="5" id="KW-1185">Reference proteome</keyword>
<evidence type="ECO:0000313" key="4">
    <source>
        <dbReference type="EMBL" id="MDP5307968.1"/>
    </source>
</evidence>
<sequence>MSCSCGHHHPGRPHDAAADGLPVPLARPMVEIQGRLTCPDAAQMMMVLDLLPRHADLSRAEPGCLRFDVWQDDDPLVWHLAELFRDGDAFAAHQRRTGDSDWARESGGLQRDIQRREAMPVIRPETRADHDAIDALHRAAFGSQAEARLVRDLRAAGDLSLSLVAVAGGAVLGHLALSPLTGDQPAMALAPLAVAPGAQGLGIGGALIGAVFDRAATTPIVVLGDPAYYGRFGFRPADLRSAHAGPHLQVLGDLPAGTAIHHAPAFDAL</sequence>
<dbReference type="InterPro" id="IPR007138">
    <property type="entry name" value="ABM_dom"/>
</dbReference>
<feature type="region of interest" description="Disordered" evidence="1">
    <location>
        <begin position="1"/>
        <end position="20"/>
    </location>
</feature>
<dbReference type="PROSITE" id="PS51725">
    <property type="entry name" value="ABM"/>
    <property type="match status" value="1"/>
</dbReference>
<name>A0ABT9JDS3_9RHOB</name>
<dbReference type="InterPro" id="IPR016181">
    <property type="entry name" value="Acyl_CoA_acyltransferase"/>
</dbReference>
<dbReference type="Pfam" id="PF00583">
    <property type="entry name" value="Acetyltransf_1"/>
    <property type="match status" value="1"/>
</dbReference>
<organism evidence="4 5">
    <name type="scientific">Paracoccus spongiarum</name>
    <dbReference type="NCBI Taxonomy" id="3064387"/>
    <lineage>
        <taxon>Bacteria</taxon>
        <taxon>Pseudomonadati</taxon>
        <taxon>Pseudomonadota</taxon>
        <taxon>Alphaproteobacteria</taxon>
        <taxon>Rhodobacterales</taxon>
        <taxon>Paracoccaceae</taxon>
        <taxon>Paracoccus</taxon>
    </lineage>
</organism>
<dbReference type="SUPFAM" id="SSF54909">
    <property type="entry name" value="Dimeric alpha+beta barrel"/>
    <property type="match status" value="1"/>
</dbReference>
<evidence type="ECO:0000313" key="5">
    <source>
        <dbReference type="Proteomes" id="UP001224997"/>
    </source>
</evidence>
<gene>
    <name evidence="4" type="ORF">Q5Y72_12810</name>
</gene>
<feature type="domain" description="N-acetyltransferase" evidence="2">
    <location>
        <begin position="120"/>
        <end position="257"/>
    </location>
</feature>
<evidence type="ECO:0000259" key="3">
    <source>
        <dbReference type="PROSITE" id="PS51725"/>
    </source>
</evidence>
<evidence type="ECO:0000256" key="1">
    <source>
        <dbReference type="SAM" id="MobiDB-lite"/>
    </source>
</evidence>
<dbReference type="PROSITE" id="PS51186">
    <property type="entry name" value="GNAT"/>
    <property type="match status" value="1"/>
</dbReference>
<dbReference type="SUPFAM" id="SSF55729">
    <property type="entry name" value="Acyl-CoA N-acyltransferases (Nat)"/>
    <property type="match status" value="1"/>
</dbReference>
<feature type="compositionally biased region" description="Basic residues" evidence="1">
    <location>
        <begin position="1"/>
        <end position="11"/>
    </location>
</feature>
<reference evidence="4 5" key="1">
    <citation type="submission" date="2023-08" db="EMBL/GenBank/DDBJ databases">
        <authorList>
            <person name="Park J.-S."/>
        </authorList>
    </citation>
    <scope>NUCLEOTIDE SEQUENCE [LARGE SCALE GENOMIC DNA]</scope>
    <source>
        <strain evidence="4 5">2205BS29-5</strain>
    </source>
</reference>
<dbReference type="Gene3D" id="3.40.630.30">
    <property type="match status" value="1"/>
</dbReference>
<keyword evidence="4" id="KW-0012">Acyltransferase</keyword>
<proteinExistence type="predicted"/>
<dbReference type="RefSeq" id="WP_305963813.1">
    <property type="nucleotide sequence ID" value="NZ_JAVAMQ010000011.1"/>
</dbReference>
<protein>
    <submittedName>
        <fullName evidence="4">GNAT family N-acetyltransferase</fullName>
        <ecNumber evidence="4">2.3.1.-</ecNumber>
    </submittedName>
</protein>
<dbReference type="EMBL" id="JAVAMQ010000011">
    <property type="protein sequence ID" value="MDP5307968.1"/>
    <property type="molecule type" value="Genomic_DNA"/>
</dbReference>
<dbReference type="InterPro" id="IPR011008">
    <property type="entry name" value="Dimeric_a/b-barrel"/>
</dbReference>
<accession>A0ABT9JDS3</accession>
<comment type="caution">
    <text evidence="4">The sequence shown here is derived from an EMBL/GenBank/DDBJ whole genome shotgun (WGS) entry which is preliminary data.</text>
</comment>
<dbReference type="GO" id="GO:0016746">
    <property type="term" value="F:acyltransferase activity"/>
    <property type="evidence" value="ECO:0007669"/>
    <property type="project" value="UniProtKB-KW"/>
</dbReference>